<dbReference type="SUPFAM" id="SSF81606">
    <property type="entry name" value="PP2C-like"/>
    <property type="match status" value="1"/>
</dbReference>
<dbReference type="InterPro" id="IPR036457">
    <property type="entry name" value="PPM-type-like_dom_sf"/>
</dbReference>
<evidence type="ECO:0000313" key="4">
    <source>
        <dbReference type="EMBL" id="GAA1924316.1"/>
    </source>
</evidence>
<protein>
    <submittedName>
        <fullName evidence="4">PP2C family protein-serine/threonine phosphatase</fullName>
    </submittedName>
</protein>
<dbReference type="Gene3D" id="3.60.40.10">
    <property type="entry name" value="PPM-type phosphatase domain"/>
    <property type="match status" value="1"/>
</dbReference>
<evidence type="ECO:0000256" key="2">
    <source>
        <dbReference type="SAM" id="MobiDB-lite"/>
    </source>
</evidence>
<feature type="domain" description="PPM-type phosphatase" evidence="3">
    <location>
        <begin position="159"/>
        <end position="387"/>
    </location>
</feature>
<dbReference type="InterPro" id="IPR052016">
    <property type="entry name" value="Bact_Sigma-Reg"/>
</dbReference>
<keyword evidence="1" id="KW-0378">Hydrolase</keyword>
<evidence type="ECO:0000256" key="1">
    <source>
        <dbReference type="ARBA" id="ARBA00022801"/>
    </source>
</evidence>
<dbReference type="Proteomes" id="UP001501303">
    <property type="component" value="Unassembled WGS sequence"/>
</dbReference>
<evidence type="ECO:0000313" key="5">
    <source>
        <dbReference type="Proteomes" id="UP001501303"/>
    </source>
</evidence>
<dbReference type="InterPro" id="IPR001932">
    <property type="entry name" value="PPM-type_phosphatase-like_dom"/>
</dbReference>
<comment type="caution">
    <text evidence="4">The sequence shown here is derived from an EMBL/GenBank/DDBJ whole genome shotgun (WGS) entry which is preliminary data.</text>
</comment>
<organism evidence="4 5">
    <name type="scientific">Streptomyces sodiiphilus</name>
    <dbReference type="NCBI Taxonomy" id="226217"/>
    <lineage>
        <taxon>Bacteria</taxon>
        <taxon>Bacillati</taxon>
        <taxon>Actinomycetota</taxon>
        <taxon>Actinomycetes</taxon>
        <taxon>Kitasatosporales</taxon>
        <taxon>Streptomycetaceae</taxon>
        <taxon>Streptomyces</taxon>
    </lineage>
</organism>
<keyword evidence="5" id="KW-1185">Reference proteome</keyword>
<dbReference type="PANTHER" id="PTHR43156">
    <property type="entry name" value="STAGE II SPORULATION PROTEIN E-RELATED"/>
    <property type="match status" value="1"/>
</dbReference>
<dbReference type="Pfam" id="PF07228">
    <property type="entry name" value="SpoIIE"/>
    <property type="match status" value="1"/>
</dbReference>
<dbReference type="EMBL" id="BAAAMJ010000038">
    <property type="protein sequence ID" value="GAA1924316.1"/>
    <property type="molecule type" value="Genomic_DNA"/>
</dbReference>
<evidence type="ECO:0000259" key="3">
    <source>
        <dbReference type="SMART" id="SM00331"/>
    </source>
</evidence>
<accession>A0ABN2PM98</accession>
<feature type="region of interest" description="Disordered" evidence="2">
    <location>
        <begin position="1"/>
        <end position="23"/>
    </location>
</feature>
<sequence>MSFRPTGPADSPRGPRRGRLGSVPHTVSNLSRAGYARWLPLALLVLGTVLNLLTPPDITFVPVFAAVPLVAASLSSFRNTAAIGLLTTAVVAALLVGRHEAGLSDQGVNIATVGTVSLLALGINSTVRRGIRQVASARGVAEAVQRAVLPPPPDRMGQVRVAARYVAAQSDALIGGDLYAAQSSPHGVRLLIADVRGKGLQAAESVAVLLGSFRETAQYKADLRTVARRLDAALARDTARREERGEDTDESIENFATACLVEIPADDTGTLRILNRGHPAPLLLVPGLTPRYLEPSAPALPLGLTGVGGWDDHVDTEIFPPGAQLLLYTDGVSEARDERGTFYDPARGLRGRTFKDPGDLADQLIASVTAFSRGGVHDDIAILAVQQPPRPAHGPLSGAGGRAGDAGGGQHA</sequence>
<proteinExistence type="predicted"/>
<dbReference type="PANTHER" id="PTHR43156:SF2">
    <property type="entry name" value="STAGE II SPORULATION PROTEIN E"/>
    <property type="match status" value="1"/>
</dbReference>
<gene>
    <name evidence="4" type="ORF">GCM10009716_35740</name>
</gene>
<dbReference type="SMART" id="SM00331">
    <property type="entry name" value="PP2C_SIG"/>
    <property type="match status" value="1"/>
</dbReference>
<name>A0ABN2PM98_9ACTN</name>
<feature type="region of interest" description="Disordered" evidence="2">
    <location>
        <begin position="388"/>
        <end position="412"/>
    </location>
</feature>
<reference evidence="4 5" key="1">
    <citation type="journal article" date="2019" name="Int. J. Syst. Evol. Microbiol.">
        <title>The Global Catalogue of Microorganisms (GCM) 10K type strain sequencing project: providing services to taxonomists for standard genome sequencing and annotation.</title>
        <authorList>
            <consortium name="The Broad Institute Genomics Platform"/>
            <consortium name="The Broad Institute Genome Sequencing Center for Infectious Disease"/>
            <person name="Wu L."/>
            <person name="Ma J."/>
        </authorList>
    </citation>
    <scope>NUCLEOTIDE SEQUENCE [LARGE SCALE GENOMIC DNA]</scope>
    <source>
        <strain evidence="4 5">JCM 13581</strain>
    </source>
</reference>
<feature type="compositionally biased region" description="Gly residues" evidence="2">
    <location>
        <begin position="397"/>
        <end position="412"/>
    </location>
</feature>